<reference evidence="12 13" key="1">
    <citation type="submission" date="2020-08" db="EMBL/GenBank/DDBJ databases">
        <title>Novel species isolated from subtropical streams in China.</title>
        <authorList>
            <person name="Lu H."/>
        </authorList>
    </citation>
    <scope>NUCLEOTIDE SEQUENCE [LARGE SCALE GENOMIC DNA]</scope>
    <source>
        <strain evidence="12 13">KACC 16656</strain>
    </source>
</reference>
<evidence type="ECO:0000313" key="13">
    <source>
        <dbReference type="Proteomes" id="UP000648257"/>
    </source>
</evidence>
<keyword evidence="3" id="KW-0813">Transport</keyword>
<proteinExistence type="inferred from homology"/>
<dbReference type="Proteomes" id="UP000648257">
    <property type="component" value="Unassembled WGS sequence"/>
</dbReference>
<dbReference type="NCBIfam" id="TIGR01352">
    <property type="entry name" value="tonB_Cterm"/>
    <property type="match status" value="1"/>
</dbReference>
<keyword evidence="13" id="KW-1185">Reference proteome</keyword>
<comment type="subcellular location">
    <subcellularLocation>
        <location evidence="1">Cell inner membrane</location>
        <topology evidence="1">Single-pass membrane protein</topology>
        <orientation evidence="1">Periplasmic side</orientation>
    </subcellularLocation>
</comment>
<evidence type="ECO:0000256" key="1">
    <source>
        <dbReference type="ARBA" id="ARBA00004383"/>
    </source>
</evidence>
<comment type="similarity">
    <text evidence="2">Belongs to the TonB family.</text>
</comment>
<name>A0ABR6X8P8_9BURK</name>
<keyword evidence="9 10" id="KW-0472">Membrane</keyword>
<evidence type="ECO:0000256" key="3">
    <source>
        <dbReference type="ARBA" id="ARBA00022448"/>
    </source>
</evidence>
<dbReference type="InterPro" id="IPR051045">
    <property type="entry name" value="TonB-dependent_transducer"/>
</dbReference>
<evidence type="ECO:0000256" key="6">
    <source>
        <dbReference type="ARBA" id="ARBA00022692"/>
    </source>
</evidence>
<dbReference type="EMBL" id="JACOFW010000027">
    <property type="protein sequence ID" value="MBC3809175.1"/>
    <property type="molecule type" value="Genomic_DNA"/>
</dbReference>
<accession>A0ABR6X8P8</accession>
<dbReference type="RefSeq" id="WP_186924239.1">
    <property type="nucleotide sequence ID" value="NZ_JACOFW010000027.1"/>
</dbReference>
<evidence type="ECO:0000256" key="7">
    <source>
        <dbReference type="ARBA" id="ARBA00022927"/>
    </source>
</evidence>
<protein>
    <submittedName>
        <fullName evidence="12">TonB family protein</fullName>
    </submittedName>
</protein>
<dbReference type="PANTHER" id="PTHR33446:SF2">
    <property type="entry name" value="PROTEIN TONB"/>
    <property type="match status" value="1"/>
</dbReference>
<comment type="caution">
    <text evidence="12">The sequence shown here is derived from an EMBL/GenBank/DDBJ whole genome shotgun (WGS) entry which is preliminary data.</text>
</comment>
<evidence type="ECO:0000313" key="12">
    <source>
        <dbReference type="EMBL" id="MBC3809175.1"/>
    </source>
</evidence>
<dbReference type="PROSITE" id="PS52015">
    <property type="entry name" value="TONB_CTD"/>
    <property type="match status" value="1"/>
</dbReference>
<gene>
    <name evidence="12" type="ORF">H8K52_17680</name>
</gene>
<keyword evidence="6 10" id="KW-0812">Transmembrane</keyword>
<evidence type="ECO:0000256" key="2">
    <source>
        <dbReference type="ARBA" id="ARBA00006555"/>
    </source>
</evidence>
<dbReference type="SUPFAM" id="SSF74653">
    <property type="entry name" value="TolA/TonB C-terminal domain"/>
    <property type="match status" value="1"/>
</dbReference>
<feature type="transmembrane region" description="Helical" evidence="10">
    <location>
        <begin position="12"/>
        <end position="32"/>
    </location>
</feature>
<evidence type="ECO:0000256" key="9">
    <source>
        <dbReference type="ARBA" id="ARBA00023136"/>
    </source>
</evidence>
<keyword evidence="4" id="KW-1003">Cell membrane</keyword>
<keyword evidence="8 10" id="KW-1133">Transmembrane helix</keyword>
<feature type="domain" description="TonB C-terminal" evidence="11">
    <location>
        <begin position="126"/>
        <end position="217"/>
    </location>
</feature>
<dbReference type="InterPro" id="IPR006260">
    <property type="entry name" value="TonB/TolA_C"/>
</dbReference>
<keyword evidence="7" id="KW-0653">Protein transport</keyword>
<sequence length="217" mass="23055">MNTLQAPQLPRQFATGTVITLLHVALFGLIVLNPVKHFQAAPKETVVLMVPSMLPKPALPVNKVVMESATKPNSIAAPVVPQIAVQRESQDAITVAPAVAEIAPQTTPAPVAPSPIIAKAEPAGPKVVSAVEYINAPQADYPPMARRMGEEGRVVMQVLVNDKGRAEKVEILKSSGFARLDESAKLALLRALFKPYVEDGKATMVLATASINFSLRG</sequence>
<dbReference type="Pfam" id="PF03544">
    <property type="entry name" value="TonB_C"/>
    <property type="match status" value="1"/>
</dbReference>
<organism evidence="12 13">
    <name type="scientific">Undibacterium seohonense</name>
    <dbReference type="NCBI Taxonomy" id="1344950"/>
    <lineage>
        <taxon>Bacteria</taxon>
        <taxon>Pseudomonadati</taxon>
        <taxon>Pseudomonadota</taxon>
        <taxon>Betaproteobacteria</taxon>
        <taxon>Burkholderiales</taxon>
        <taxon>Oxalobacteraceae</taxon>
        <taxon>Undibacterium</taxon>
    </lineage>
</organism>
<dbReference type="PANTHER" id="PTHR33446">
    <property type="entry name" value="PROTEIN TONB-RELATED"/>
    <property type="match status" value="1"/>
</dbReference>
<evidence type="ECO:0000256" key="4">
    <source>
        <dbReference type="ARBA" id="ARBA00022475"/>
    </source>
</evidence>
<evidence type="ECO:0000259" key="11">
    <source>
        <dbReference type="PROSITE" id="PS52015"/>
    </source>
</evidence>
<dbReference type="Gene3D" id="3.30.1150.10">
    <property type="match status" value="1"/>
</dbReference>
<evidence type="ECO:0000256" key="5">
    <source>
        <dbReference type="ARBA" id="ARBA00022519"/>
    </source>
</evidence>
<evidence type="ECO:0000256" key="10">
    <source>
        <dbReference type="SAM" id="Phobius"/>
    </source>
</evidence>
<keyword evidence="5" id="KW-0997">Cell inner membrane</keyword>
<evidence type="ECO:0000256" key="8">
    <source>
        <dbReference type="ARBA" id="ARBA00022989"/>
    </source>
</evidence>
<dbReference type="InterPro" id="IPR037682">
    <property type="entry name" value="TonB_C"/>
</dbReference>